<dbReference type="CDD" id="cd03220">
    <property type="entry name" value="ABC_KpsT_Wzt"/>
    <property type="match status" value="1"/>
</dbReference>
<keyword evidence="2" id="KW-0813">Transport</keyword>
<dbReference type="CDD" id="cd10147">
    <property type="entry name" value="Wzt_C-like"/>
    <property type="match status" value="1"/>
</dbReference>
<organism evidence="7 8">
    <name type="scientific">Butyrivibrio fibrisolvens DSM 3071</name>
    <dbReference type="NCBI Taxonomy" id="1121131"/>
    <lineage>
        <taxon>Bacteria</taxon>
        <taxon>Bacillati</taxon>
        <taxon>Bacillota</taxon>
        <taxon>Clostridia</taxon>
        <taxon>Lachnospirales</taxon>
        <taxon>Lachnospiraceae</taxon>
        <taxon>Butyrivibrio</taxon>
    </lineage>
</organism>
<dbReference type="STRING" id="1121131.SAMN02745229_02742"/>
<reference evidence="8" key="1">
    <citation type="submission" date="2016-11" db="EMBL/GenBank/DDBJ databases">
        <authorList>
            <person name="Varghese N."/>
            <person name="Submissions S."/>
        </authorList>
    </citation>
    <scope>NUCLEOTIDE SEQUENCE [LARGE SCALE GENOMIC DNA]</scope>
    <source>
        <strain evidence="8">DSM 3071</strain>
    </source>
</reference>
<dbReference type="GeneID" id="89508368"/>
<dbReference type="GO" id="GO:0005524">
    <property type="term" value="F:ATP binding"/>
    <property type="evidence" value="ECO:0007669"/>
    <property type="project" value="UniProtKB-KW"/>
</dbReference>
<accession>A0A1M5ZVN3</accession>
<dbReference type="PANTHER" id="PTHR46743">
    <property type="entry name" value="TEICHOIC ACIDS EXPORT ATP-BINDING PROTEIN TAGH"/>
    <property type="match status" value="1"/>
</dbReference>
<dbReference type="RefSeq" id="WP_073388587.1">
    <property type="nucleotide sequence ID" value="NZ_FQXK01000024.1"/>
</dbReference>
<dbReference type="InterPro" id="IPR017871">
    <property type="entry name" value="ABC_transporter-like_CS"/>
</dbReference>
<dbReference type="Gene3D" id="2.70.50.60">
    <property type="entry name" value="abc- transporter (atp binding component) like domain"/>
    <property type="match status" value="1"/>
</dbReference>
<dbReference type="InterPro" id="IPR003593">
    <property type="entry name" value="AAA+_ATPase"/>
</dbReference>
<dbReference type="InterPro" id="IPR003439">
    <property type="entry name" value="ABC_transporter-like_ATP-bd"/>
</dbReference>
<dbReference type="SMART" id="SM00382">
    <property type="entry name" value="AAA"/>
    <property type="match status" value="1"/>
</dbReference>
<evidence type="ECO:0000256" key="5">
    <source>
        <dbReference type="SAM" id="MobiDB-lite"/>
    </source>
</evidence>
<dbReference type="PANTHER" id="PTHR46743:SF2">
    <property type="entry name" value="TEICHOIC ACIDS EXPORT ATP-BINDING PROTEIN TAGH"/>
    <property type="match status" value="1"/>
</dbReference>
<dbReference type="AlphaFoldDB" id="A0A1M5ZVN3"/>
<proteinExistence type="inferred from homology"/>
<evidence type="ECO:0000256" key="3">
    <source>
        <dbReference type="ARBA" id="ARBA00022741"/>
    </source>
</evidence>
<evidence type="ECO:0000313" key="7">
    <source>
        <dbReference type="EMBL" id="SHI28321.1"/>
    </source>
</evidence>
<dbReference type="Gene3D" id="3.40.50.300">
    <property type="entry name" value="P-loop containing nucleotide triphosphate hydrolases"/>
    <property type="match status" value="1"/>
</dbReference>
<dbReference type="InterPro" id="IPR015860">
    <property type="entry name" value="ABC_transpr_TagH-like"/>
</dbReference>
<dbReference type="Proteomes" id="UP000184278">
    <property type="component" value="Unassembled WGS sequence"/>
</dbReference>
<dbReference type="InterPro" id="IPR029439">
    <property type="entry name" value="Wzt_C"/>
</dbReference>
<dbReference type="PROSITE" id="PS00211">
    <property type="entry name" value="ABC_TRANSPORTER_1"/>
    <property type="match status" value="1"/>
</dbReference>
<dbReference type="GO" id="GO:0140359">
    <property type="term" value="F:ABC-type transporter activity"/>
    <property type="evidence" value="ECO:0007669"/>
    <property type="project" value="InterPro"/>
</dbReference>
<gene>
    <name evidence="7" type="ORF">SAMN02745229_02742</name>
</gene>
<keyword evidence="3" id="KW-0547">Nucleotide-binding</keyword>
<dbReference type="GO" id="GO:0016020">
    <property type="term" value="C:membrane"/>
    <property type="evidence" value="ECO:0007669"/>
    <property type="project" value="InterPro"/>
</dbReference>
<evidence type="ECO:0000256" key="1">
    <source>
        <dbReference type="ARBA" id="ARBA00005417"/>
    </source>
</evidence>
<keyword evidence="8" id="KW-1185">Reference proteome</keyword>
<dbReference type="GO" id="GO:0016887">
    <property type="term" value="F:ATP hydrolysis activity"/>
    <property type="evidence" value="ECO:0007669"/>
    <property type="project" value="InterPro"/>
</dbReference>
<evidence type="ECO:0000259" key="6">
    <source>
        <dbReference type="PROSITE" id="PS50893"/>
    </source>
</evidence>
<dbReference type="SUPFAM" id="SSF52540">
    <property type="entry name" value="P-loop containing nucleoside triphosphate hydrolases"/>
    <property type="match status" value="1"/>
</dbReference>
<evidence type="ECO:0000313" key="8">
    <source>
        <dbReference type="Proteomes" id="UP000184278"/>
    </source>
</evidence>
<feature type="domain" description="ABC transporter" evidence="6">
    <location>
        <begin position="9"/>
        <end position="250"/>
    </location>
</feature>
<evidence type="ECO:0000256" key="4">
    <source>
        <dbReference type="ARBA" id="ARBA00022840"/>
    </source>
</evidence>
<evidence type="ECO:0000256" key="2">
    <source>
        <dbReference type="ARBA" id="ARBA00022448"/>
    </source>
</evidence>
<keyword evidence="4 7" id="KW-0067">ATP-binding</keyword>
<name>A0A1M5ZVN3_BUTFI</name>
<dbReference type="InterPro" id="IPR050683">
    <property type="entry name" value="Bact_Polysacc_Export_ATP-bd"/>
</dbReference>
<protein>
    <submittedName>
        <fullName evidence="7">Teichoic acid transport system ATP-binding protein</fullName>
    </submittedName>
</protein>
<dbReference type="Pfam" id="PF00005">
    <property type="entry name" value="ABC_tran"/>
    <property type="match status" value="1"/>
</dbReference>
<feature type="region of interest" description="Disordered" evidence="5">
    <location>
        <begin position="272"/>
        <end position="314"/>
    </location>
</feature>
<dbReference type="OrthoDB" id="9778870at2"/>
<dbReference type="EMBL" id="FQXK01000024">
    <property type="protein sequence ID" value="SHI28321.1"/>
    <property type="molecule type" value="Genomic_DNA"/>
</dbReference>
<dbReference type="Pfam" id="PF14524">
    <property type="entry name" value="Wzt_C"/>
    <property type="match status" value="1"/>
</dbReference>
<dbReference type="InterPro" id="IPR027417">
    <property type="entry name" value="P-loop_NTPase"/>
</dbReference>
<sequence length="457" mass="51079">MSEQREVAIEVKNITKLYKLYDKNSDRLKEALGLTKQKKYHEKLALNNIDLTVHRGETVGIIGTNGSGKSTLLKIITGVLTPTNGTVNVNGRISALLELGAGFNMEYNGIDNIYLNGMMIGFSREEIKSRMNAILDFADIGEYVYQPVKTYSSGMFVRLAFALNINIDPEILIVDEALSVGDVFFQAKCYHKFEEFKKQGKTILFVSHDLSSISKYCDRAVLINQGVKLGEGTPKEMIDIYKQVLVGQYTPTENKEQALNLLEDEDIRKRAGEDADEADSKVGTPMEDRHKKGKNSAKPEPSQNDMVGKNPNVLEYGDGAAQIKDYFITDKNGNRVSSVQKGEECSIHMSVEFTKDCPAPIFAFTLKNILGIEITGTNTMFEKAFLSPVKKGDRKNITFTQKIDLQGGEYLISFGVTGYEQENFTVYHRLYDALNLTVISDKNTVGYYDMNSKVSVE</sequence>
<comment type="similarity">
    <text evidence="1">Belongs to the ABC transporter superfamily.</text>
</comment>
<dbReference type="PROSITE" id="PS50893">
    <property type="entry name" value="ABC_TRANSPORTER_2"/>
    <property type="match status" value="1"/>
</dbReference>